<reference evidence="2" key="2">
    <citation type="journal article" date="2015" name="Data Brief">
        <title>Shoot transcriptome of the giant reed, Arundo donax.</title>
        <authorList>
            <person name="Barrero R.A."/>
            <person name="Guerrero F.D."/>
            <person name="Moolhuijzen P."/>
            <person name="Goolsby J.A."/>
            <person name="Tidwell J."/>
            <person name="Bellgard S.E."/>
            <person name="Bellgard M.I."/>
        </authorList>
    </citation>
    <scope>NUCLEOTIDE SEQUENCE</scope>
    <source>
        <tissue evidence="2">Shoot tissue taken approximately 20 cm above the soil surface</tissue>
    </source>
</reference>
<protein>
    <submittedName>
        <fullName evidence="2">Uncharacterized protein</fullName>
    </submittedName>
</protein>
<feature type="compositionally biased region" description="Pro residues" evidence="1">
    <location>
        <begin position="12"/>
        <end position="28"/>
    </location>
</feature>
<name>A0A0A9HPI2_ARUDO</name>
<sequence>MMRMLGEMPATLPLPPALPRTSPLPPPSSASCGTTGTLRSGSAGGGGWTAVEAINLLLSSSSWCGGE</sequence>
<proteinExistence type="predicted"/>
<evidence type="ECO:0000256" key="1">
    <source>
        <dbReference type="SAM" id="MobiDB-lite"/>
    </source>
</evidence>
<dbReference type="EMBL" id="GBRH01163063">
    <property type="protein sequence ID" value="JAE34833.1"/>
    <property type="molecule type" value="Transcribed_RNA"/>
</dbReference>
<reference evidence="2" key="1">
    <citation type="submission" date="2014-09" db="EMBL/GenBank/DDBJ databases">
        <authorList>
            <person name="Magalhaes I.L.F."/>
            <person name="Oliveira U."/>
            <person name="Santos F.R."/>
            <person name="Vidigal T.H.D.A."/>
            <person name="Brescovit A.D."/>
            <person name="Santos A.J."/>
        </authorList>
    </citation>
    <scope>NUCLEOTIDE SEQUENCE</scope>
    <source>
        <tissue evidence="2">Shoot tissue taken approximately 20 cm above the soil surface</tissue>
    </source>
</reference>
<feature type="region of interest" description="Disordered" evidence="1">
    <location>
        <begin position="1"/>
        <end position="45"/>
    </location>
</feature>
<evidence type="ECO:0000313" key="2">
    <source>
        <dbReference type="EMBL" id="JAE34833.1"/>
    </source>
</evidence>
<accession>A0A0A9HPI2</accession>
<dbReference type="AlphaFoldDB" id="A0A0A9HPI2"/>
<organism evidence="2">
    <name type="scientific">Arundo donax</name>
    <name type="common">Giant reed</name>
    <name type="synonym">Donax arundinaceus</name>
    <dbReference type="NCBI Taxonomy" id="35708"/>
    <lineage>
        <taxon>Eukaryota</taxon>
        <taxon>Viridiplantae</taxon>
        <taxon>Streptophyta</taxon>
        <taxon>Embryophyta</taxon>
        <taxon>Tracheophyta</taxon>
        <taxon>Spermatophyta</taxon>
        <taxon>Magnoliopsida</taxon>
        <taxon>Liliopsida</taxon>
        <taxon>Poales</taxon>
        <taxon>Poaceae</taxon>
        <taxon>PACMAD clade</taxon>
        <taxon>Arundinoideae</taxon>
        <taxon>Arundineae</taxon>
        <taxon>Arundo</taxon>
    </lineage>
</organism>
<dbReference type="PROSITE" id="PS51257">
    <property type="entry name" value="PROKAR_LIPOPROTEIN"/>
    <property type="match status" value="1"/>
</dbReference>
<feature type="compositionally biased region" description="Low complexity" evidence="1">
    <location>
        <begin position="29"/>
        <end position="41"/>
    </location>
</feature>